<name>A0A9P5P355_GYMJU</name>
<organism evidence="1 2">
    <name type="scientific">Gymnopilus junonius</name>
    <name type="common">Spectacular rustgill mushroom</name>
    <name type="synonym">Gymnopilus spectabilis subsp. junonius</name>
    <dbReference type="NCBI Taxonomy" id="109634"/>
    <lineage>
        <taxon>Eukaryota</taxon>
        <taxon>Fungi</taxon>
        <taxon>Dikarya</taxon>
        <taxon>Basidiomycota</taxon>
        <taxon>Agaricomycotina</taxon>
        <taxon>Agaricomycetes</taxon>
        <taxon>Agaricomycetidae</taxon>
        <taxon>Agaricales</taxon>
        <taxon>Agaricineae</taxon>
        <taxon>Hymenogastraceae</taxon>
        <taxon>Gymnopilus</taxon>
    </lineage>
</organism>
<evidence type="ECO:0000313" key="2">
    <source>
        <dbReference type="Proteomes" id="UP000724874"/>
    </source>
</evidence>
<proteinExistence type="predicted"/>
<accession>A0A9P5P355</accession>
<gene>
    <name evidence="1" type="ORF">CPB84DRAFT_1758064</name>
</gene>
<comment type="caution">
    <text evidence="1">The sequence shown here is derived from an EMBL/GenBank/DDBJ whole genome shotgun (WGS) entry which is preliminary data.</text>
</comment>
<protein>
    <submittedName>
        <fullName evidence="1">Uncharacterized protein</fullName>
    </submittedName>
</protein>
<sequence>MSILCGFPLFLSLLHPLIFICSPVPSFLFFFFQFSSSLSADSLKFYLSVRSHTSRVTHVTPLQVFHPPVRTLRFLASSVQAASRVSTIL</sequence>
<feature type="non-terminal residue" evidence="1">
    <location>
        <position position="89"/>
    </location>
</feature>
<dbReference type="EMBL" id="JADNYJ010000001">
    <property type="protein sequence ID" value="KAF8913975.1"/>
    <property type="molecule type" value="Genomic_DNA"/>
</dbReference>
<dbReference type="Proteomes" id="UP000724874">
    <property type="component" value="Unassembled WGS sequence"/>
</dbReference>
<evidence type="ECO:0000313" key="1">
    <source>
        <dbReference type="EMBL" id="KAF8913975.1"/>
    </source>
</evidence>
<reference evidence="1" key="1">
    <citation type="submission" date="2020-11" db="EMBL/GenBank/DDBJ databases">
        <authorList>
            <consortium name="DOE Joint Genome Institute"/>
            <person name="Ahrendt S."/>
            <person name="Riley R."/>
            <person name="Andreopoulos W."/>
            <person name="LaButti K."/>
            <person name="Pangilinan J."/>
            <person name="Ruiz-duenas F.J."/>
            <person name="Barrasa J.M."/>
            <person name="Sanchez-Garcia M."/>
            <person name="Camarero S."/>
            <person name="Miyauchi S."/>
            <person name="Serrano A."/>
            <person name="Linde D."/>
            <person name="Babiker R."/>
            <person name="Drula E."/>
            <person name="Ayuso-Fernandez I."/>
            <person name="Pacheco R."/>
            <person name="Padilla G."/>
            <person name="Ferreira P."/>
            <person name="Barriuso J."/>
            <person name="Kellner H."/>
            <person name="Castanera R."/>
            <person name="Alfaro M."/>
            <person name="Ramirez L."/>
            <person name="Pisabarro A.G."/>
            <person name="Kuo A."/>
            <person name="Tritt A."/>
            <person name="Lipzen A."/>
            <person name="He G."/>
            <person name="Yan M."/>
            <person name="Ng V."/>
            <person name="Cullen D."/>
            <person name="Martin F."/>
            <person name="Rosso M.-N."/>
            <person name="Henrissat B."/>
            <person name="Hibbett D."/>
            <person name="Martinez A.T."/>
            <person name="Grigoriev I.V."/>
        </authorList>
    </citation>
    <scope>NUCLEOTIDE SEQUENCE</scope>
    <source>
        <strain evidence="1">AH 44721</strain>
    </source>
</reference>
<dbReference type="AlphaFoldDB" id="A0A9P5P355"/>
<keyword evidence="2" id="KW-1185">Reference proteome</keyword>